<keyword evidence="6" id="KW-0239">DNA-directed DNA polymerase</keyword>
<name>A0A6J1QDS9_9HYME</name>
<dbReference type="Pfam" id="PF03175">
    <property type="entry name" value="DNA_pol_B_2"/>
    <property type="match status" value="1"/>
</dbReference>
<dbReference type="GO" id="GO:0003887">
    <property type="term" value="F:DNA-directed DNA polymerase activity"/>
    <property type="evidence" value="ECO:0007669"/>
    <property type="project" value="UniProtKB-KW"/>
</dbReference>
<dbReference type="OrthoDB" id="414982at2759"/>
<evidence type="ECO:0000256" key="8">
    <source>
        <dbReference type="ARBA" id="ARBA00049244"/>
    </source>
</evidence>
<dbReference type="GO" id="GO:0000166">
    <property type="term" value="F:nucleotide binding"/>
    <property type="evidence" value="ECO:0007669"/>
    <property type="project" value="InterPro"/>
</dbReference>
<evidence type="ECO:0000259" key="10">
    <source>
        <dbReference type="Pfam" id="PF03175"/>
    </source>
</evidence>
<comment type="similarity">
    <text evidence="1">Belongs to the DNA polymerase type-B family.</text>
</comment>
<dbReference type="InterPro" id="IPR036397">
    <property type="entry name" value="RNaseH_sf"/>
</dbReference>
<feature type="region of interest" description="Disordered" evidence="9">
    <location>
        <begin position="1"/>
        <end position="24"/>
    </location>
</feature>
<evidence type="ECO:0000256" key="2">
    <source>
        <dbReference type="ARBA" id="ARBA00012417"/>
    </source>
</evidence>
<evidence type="ECO:0000256" key="4">
    <source>
        <dbReference type="ARBA" id="ARBA00022695"/>
    </source>
</evidence>
<accession>A0A6J1QDS9</accession>
<keyword evidence="4" id="KW-0548">Nucleotidyltransferase</keyword>
<dbReference type="RefSeq" id="XP_024879908.1">
    <property type="nucleotide sequence ID" value="XM_025024140.1"/>
</dbReference>
<dbReference type="InterPro" id="IPR023211">
    <property type="entry name" value="DNA_pol_palm_dom_sf"/>
</dbReference>
<evidence type="ECO:0000256" key="5">
    <source>
        <dbReference type="ARBA" id="ARBA00022705"/>
    </source>
</evidence>
<sequence length="1306" mass="152294">MNDRRYPSSEESDDELRCREPMPKFLSDSDDEWARVEAPLSSARASVAKEDPRWNLATHHLRREIGARIHRERKWIETTVANSVRARDYMRRLPLKYYVYHESVYGGQSKIYRVQTGWFRRLFDRVKFNVSEGAGLDGGEGGSGGSSDRGFSWIEIDAAFQRRVLTGAVTNSTYIEPARFLNDAKGTVLEKVQDNMTKHGCLKVNVIFNGEFVADVKTDVKSIATRNEQLLPGSDLGEWYDRHVRDEILTRLEEFQERDSGWALSQILNLIVNVNKCNPMRVGCWMKIPLGIRLKKAVVNVPSENDTCFARAVVAALYPAERHAERCGSYPDYATVLNLDGIDFPIDLKKIGKFKRQNDVSINVFTTREAIEKKAKFGRGADHNAIVPLRLTDDKRDRHVNLLYLPDTLRGVNRGHFAWIKNLSRLNSQLTAKYVWYAKYVCDRCLHYFYTRDKLAVHSVDCGRMNDCAVVLPNESDKWLSFDNYDRKERLPFVVYADLECLLERRERENVEEGPRTERYAYQRHVPFNVGYYLCCTYDDTASAYRYRRGEDCVSWFVNELRVLARRVKNKFSANIAMMELTEDEKSEFLLATHCHVCGKPFQPEDKRVRDHCHLTGRYRGPAHSRCNLNYRNVYVIPVFFHNLSGYDAHFVVEKIANDFEGGVDLLPLTKESYISFSKTVKETQTDGKWDRYVRLRFVDSYKFLAASIETLASYLNRDKLRITRSEYADLSAEDLDLLTRKGVFPYEYVDDADKLRDTELPPREAFYSSLTDETASESDYEHATRVWRRFRVRDLVEYSDLYLKTDVLLLADIFENFRDACSASYGLDPAHYYTLPGYTWDAMLRYTGVRFELLTDIDMVLFVERGIRGGLSQCSLRYARANNRHVPTHDSSQPTTYLMYYDVNNLYGWAMSESLPYANFQWLDDPENFDATTVPTDSDVGYILEVDFEYPRDLRDAHADLPLCPTRDKPPGKRQEKLLATLYDKSRYVTHYRNLQQCLRLGMHLTRVRRVLRFAQSPWLRVYIELNTALRTRASNDFERNLYKLMNNAVFGKTMENVRDHVDVRLVTRWDGRYGAEALIAKPNFHSRSVFLENLVAIELRRLEVKFNKPIYVGMSILEISKTRLYEFHYDYMVPLYRDRCRIAYTDTDSLIYSLECEDAYERMKRDVHRFDTSDYAENNAHGMPRVNKKVPGLMKDENNGAIMTEFVGLRAKMYTYKVLGRDDTRRIKGVKRNVVAKRITFEDYVECLRNARELKTRQSCIRSTLHEVNTVSEQKLALSPHDDKRYVTSNGEETLPWGHYKIPL</sequence>
<dbReference type="SUPFAM" id="SSF53098">
    <property type="entry name" value="Ribonuclease H-like"/>
    <property type="match status" value="1"/>
</dbReference>
<evidence type="ECO:0000256" key="1">
    <source>
        <dbReference type="ARBA" id="ARBA00005755"/>
    </source>
</evidence>
<proteinExistence type="inferred from homology"/>
<evidence type="ECO:0000256" key="3">
    <source>
        <dbReference type="ARBA" id="ARBA00022679"/>
    </source>
</evidence>
<dbReference type="InterPro" id="IPR004868">
    <property type="entry name" value="DNA-dir_DNA_pol_B_mt/vir"/>
</dbReference>
<dbReference type="GO" id="GO:0003677">
    <property type="term" value="F:DNA binding"/>
    <property type="evidence" value="ECO:0007669"/>
    <property type="project" value="UniProtKB-KW"/>
</dbReference>
<keyword evidence="5" id="KW-0235">DNA replication</keyword>
<dbReference type="InterPro" id="IPR044925">
    <property type="entry name" value="His-Me_finger_sf"/>
</dbReference>
<dbReference type="PANTHER" id="PTHR31511">
    <property type="entry name" value="PROTEIN CBG23764"/>
    <property type="match status" value="1"/>
</dbReference>
<evidence type="ECO:0000313" key="12">
    <source>
        <dbReference type="RefSeq" id="XP_024879908.1"/>
    </source>
</evidence>
<dbReference type="Proteomes" id="UP000504618">
    <property type="component" value="Unplaced"/>
</dbReference>
<dbReference type="GO" id="GO:0006260">
    <property type="term" value="P:DNA replication"/>
    <property type="evidence" value="ECO:0007669"/>
    <property type="project" value="UniProtKB-KW"/>
</dbReference>
<dbReference type="EC" id="2.7.7.7" evidence="2"/>
<dbReference type="GeneID" id="112459811"/>
<dbReference type="SUPFAM" id="SSF54060">
    <property type="entry name" value="His-Me finger endonucleases"/>
    <property type="match status" value="1"/>
</dbReference>
<protein>
    <recommendedName>
        <fullName evidence="2">DNA-directed DNA polymerase</fullName>
        <ecNumber evidence="2">2.7.7.7</ecNumber>
    </recommendedName>
</protein>
<dbReference type="InterPro" id="IPR012337">
    <property type="entry name" value="RNaseH-like_sf"/>
</dbReference>
<evidence type="ECO:0000256" key="6">
    <source>
        <dbReference type="ARBA" id="ARBA00022932"/>
    </source>
</evidence>
<reference evidence="12" key="1">
    <citation type="submission" date="2025-08" db="UniProtKB">
        <authorList>
            <consortium name="RefSeq"/>
        </authorList>
    </citation>
    <scope>IDENTIFICATION</scope>
    <source>
        <tissue evidence="12">Whole body</tissue>
    </source>
</reference>
<dbReference type="SUPFAM" id="SSF56672">
    <property type="entry name" value="DNA/RNA polymerases"/>
    <property type="match status" value="1"/>
</dbReference>
<keyword evidence="11" id="KW-1185">Reference proteome</keyword>
<organism evidence="11 12">
    <name type="scientific">Temnothorax curvispinosus</name>
    <dbReference type="NCBI Taxonomy" id="300111"/>
    <lineage>
        <taxon>Eukaryota</taxon>
        <taxon>Metazoa</taxon>
        <taxon>Ecdysozoa</taxon>
        <taxon>Arthropoda</taxon>
        <taxon>Hexapoda</taxon>
        <taxon>Insecta</taxon>
        <taxon>Pterygota</taxon>
        <taxon>Neoptera</taxon>
        <taxon>Endopterygota</taxon>
        <taxon>Hymenoptera</taxon>
        <taxon>Apocrita</taxon>
        <taxon>Aculeata</taxon>
        <taxon>Formicoidea</taxon>
        <taxon>Formicidae</taxon>
        <taxon>Myrmicinae</taxon>
        <taxon>Temnothorax</taxon>
    </lineage>
</organism>
<dbReference type="GO" id="GO:0042575">
    <property type="term" value="C:DNA polymerase complex"/>
    <property type="evidence" value="ECO:0007669"/>
    <property type="project" value="UniProtKB-ARBA"/>
</dbReference>
<dbReference type="Gene3D" id="3.30.420.10">
    <property type="entry name" value="Ribonuclease H-like superfamily/Ribonuclease H"/>
    <property type="match status" value="1"/>
</dbReference>
<dbReference type="Gene3D" id="3.90.1600.10">
    <property type="entry name" value="Palm domain of DNA polymerase"/>
    <property type="match status" value="1"/>
</dbReference>
<evidence type="ECO:0000313" key="11">
    <source>
        <dbReference type="Proteomes" id="UP000504618"/>
    </source>
</evidence>
<dbReference type="PANTHER" id="PTHR31511:SF12">
    <property type="entry name" value="RHO TERMINATION FACTOR N-TERMINAL DOMAIN-CONTAINING PROTEIN"/>
    <property type="match status" value="1"/>
</dbReference>
<keyword evidence="3" id="KW-0808">Transferase</keyword>
<evidence type="ECO:0000256" key="7">
    <source>
        <dbReference type="ARBA" id="ARBA00023125"/>
    </source>
</evidence>
<gene>
    <name evidence="12" type="primary">LOC112459811</name>
</gene>
<comment type="catalytic activity">
    <reaction evidence="8">
        <text>DNA(n) + a 2'-deoxyribonucleoside 5'-triphosphate = DNA(n+1) + diphosphate</text>
        <dbReference type="Rhea" id="RHEA:22508"/>
        <dbReference type="Rhea" id="RHEA-COMP:17339"/>
        <dbReference type="Rhea" id="RHEA-COMP:17340"/>
        <dbReference type="ChEBI" id="CHEBI:33019"/>
        <dbReference type="ChEBI" id="CHEBI:61560"/>
        <dbReference type="ChEBI" id="CHEBI:173112"/>
        <dbReference type="EC" id="2.7.7.7"/>
    </reaction>
</comment>
<evidence type="ECO:0000256" key="9">
    <source>
        <dbReference type="SAM" id="MobiDB-lite"/>
    </source>
</evidence>
<feature type="domain" description="DNA-directed DNA polymerase family B mitochondria/virus" evidence="10">
    <location>
        <begin position="639"/>
        <end position="1129"/>
    </location>
</feature>
<keyword evidence="7" id="KW-0238">DNA-binding</keyword>
<dbReference type="InterPro" id="IPR043502">
    <property type="entry name" value="DNA/RNA_pol_sf"/>
</dbReference>